<protein>
    <recommendedName>
        <fullName evidence="12">Protein kinase domain-containing protein</fullName>
    </recommendedName>
</protein>
<keyword evidence="5 6" id="KW-0067">ATP-binding</keyword>
<evidence type="ECO:0000256" key="3">
    <source>
        <dbReference type="ARBA" id="ARBA00022741"/>
    </source>
</evidence>
<dbReference type="GO" id="GO:0005524">
    <property type="term" value="F:ATP binding"/>
    <property type="evidence" value="ECO:0007669"/>
    <property type="project" value="UniProtKB-UniRule"/>
</dbReference>
<reference evidence="10" key="1">
    <citation type="submission" date="2023-06" db="EMBL/GenBank/DDBJ databases">
        <title>Genomic analysis of the entomopathogenic nematode Steinernema hermaphroditum.</title>
        <authorList>
            <person name="Schwarz E.M."/>
            <person name="Heppert J.K."/>
            <person name="Baniya A."/>
            <person name="Schwartz H.T."/>
            <person name="Tan C.-H."/>
            <person name="Antoshechkin I."/>
            <person name="Sternberg P.W."/>
            <person name="Goodrich-Blair H."/>
            <person name="Dillman A.R."/>
        </authorList>
    </citation>
    <scope>NUCLEOTIDE SEQUENCE</scope>
    <source>
        <strain evidence="10">PS9179</strain>
        <tissue evidence="10">Whole animal</tissue>
    </source>
</reference>
<dbReference type="GO" id="GO:0004691">
    <property type="term" value="F:cAMP-dependent protein kinase activity"/>
    <property type="evidence" value="ECO:0007669"/>
    <property type="project" value="TreeGrafter"/>
</dbReference>
<sequence>MKPVNRLDHFAMSFDRSSEESEEHDDIVLKHYLKPVCVIGRGTFGRVELCRHDQTERHYALKVLNISKLVSTRQVEHVHNEKRLLSELQHPFIVKLLSTAKDKINVYMILEFVPGGEIFSYLRATGAFPSPMAKFYAAEVVLALEYIHSFKMAYRDLKPENLMLTADGHIKLTDFGFAKVIHTRSWTICGTAEYLAPEVLSGVGHNQSVDWWALGVLIFELMSGKTPFVGANADDIHEYIYENPNVNFPRKTFSTNAKDIVSQLLRIEVTDRLGCKKAGEKEVRMHPWFSTINFDDLKDLKVKPPLIPTIHHDGDIGNFDSYDDTDADADENVKAPQRDLELFEEW</sequence>
<evidence type="ECO:0000256" key="7">
    <source>
        <dbReference type="RuleBase" id="RU000304"/>
    </source>
</evidence>
<organism evidence="10 11">
    <name type="scientific">Steinernema hermaphroditum</name>
    <dbReference type="NCBI Taxonomy" id="289476"/>
    <lineage>
        <taxon>Eukaryota</taxon>
        <taxon>Metazoa</taxon>
        <taxon>Ecdysozoa</taxon>
        <taxon>Nematoda</taxon>
        <taxon>Chromadorea</taxon>
        <taxon>Rhabditida</taxon>
        <taxon>Tylenchina</taxon>
        <taxon>Panagrolaimomorpha</taxon>
        <taxon>Strongyloidoidea</taxon>
        <taxon>Steinernematidae</taxon>
        <taxon>Steinernema</taxon>
    </lineage>
</organism>
<dbReference type="Gene3D" id="1.10.510.10">
    <property type="entry name" value="Transferase(Phosphotransferase) domain 1"/>
    <property type="match status" value="1"/>
</dbReference>
<accession>A0AA39IN21</accession>
<evidence type="ECO:0000313" key="10">
    <source>
        <dbReference type="EMBL" id="KAK0427343.1"/>
    </source>
</evidence>
<evidence type="ECO:0008006" key="12">
    <source>
        <dbReference type="Google" id="ProtNLM"/>
    </source>
</evidence>
<dbReference type="FunFam" id="1.10.510.10:FF:000465">
    <property type="entry name" value="Non-specific serine/threonine protein kinase"/>
    <property type="match status" value="1"/>
</dbReference>
<dbReference type="GO" id="GO:0005829">
    <property type="term" value="C:cytosol"/>
    <property type="evidence" value="ECO:0007669"/>
    <property type="project" value="TreeGrafter"/>
</dbReference>
<comment type="caution">
    <text evidence="10">The sequence shown here is derived from an EMBL/GenBank/DDBJ whole genome shotgun (WGS) entry which is preliminary data.</text>
</comment>
<dbReference type="InterPro" id="IPR000961">
    <property type="entry name" value="AGC-kinase_C"/>
</dbReference>
<dbReference type="PROSITE" id="PS00108">
    <property type="entry name" value="PROTEIN_KINASE_ST"/>
    <property type="match status" value="1"/>
</dbReference>
<feature type="binding site" evidence="6">
    <location>
        <position position="62"/>
    </location>
    <ligand>
        <name>ATP</name>
        <dbReference type="ChEBI" id="CHEBI:30616"/>
    </ligand>
</feature>
<dbReference type="EMBL" id="JAUCMV010000001">
    <property type="protein sequence ID" value="KAK0427343.1"/>
    <property type="molecule type" value="Genomic_DNA"/>
</dbReference>
<dbReference type="SMART" id="SM00133">
    <property type="entry name" value="S_TK_X"/>
    <property type="match status" value="1"/>
</dbReference>
<dbReference type="SMART" id="SM00220">
    <property type="entry name" value="S_TKc"/>
    <property type="match status" value="1"/>
</dbReference>
<dbReference type="InterPro" id="IPR008271">
    <property type="entry name" value="Ser/Thr_kinase_AS"/>
</dbReference>
<keyword evidence="4" id="KW-0418">Kinase</keyword>
<dbReference type="GO" id="GO:0005952">
    <property type="term" value="C:cAMP-dependent protein kinase complex"/>
    <property type="evidence" value="ECO:0007669"/>
    <property type="project" value="TreeGrafter"/>
</dbReference>
<dbReference type="PROSITE" id="PS00107">
    <property type="entry name" value="PROTEIN_KINASE_ATP"/>
    <property type="match status" value="1"/>
</dbReference>
<dbReference type="Proteomes" id="UP001175271">
    <property type="component" value="Unassembled WGS sequence"/>
</dbReference>
<dbReference type="PANTHER" id="PTHR24353">
    <property type="entry name" value="CYCLIC NUCLEOTIDE-DEPENDENT PROTEIN KINASE"/>
    <property type="match status" value="1"/>
</dbReference>
<keyword evidence="2" id="KW-0808">Transferase</keyword>
<proteinExistence type="inferred from homology"/>
<keyword evidence="3 6" id="KW-0547">Nucleotide-binding</keyword>
<evidence type="ECO:0000313" key="11">
    <source>
        <dbReference type="Proteomes" id="UP001175271"/>
    </source>
</evidence>
<evidence type="ECO:0000256" key="1">
    <source>
        <dbReference type="ARBA" id="ARBA00022527"/>
    </source>
</evidence>
<feature type="domain" description="AGC-kinase C-terminal" evidence="9">
    <location>
        <begin position="290"/>
        <end position="346"/>
    </location>
</feature>
<keyword evidence="1 7" id="KW-0723">Serine/threonine-protein kinase</keyword>
<evidence type="ECO:0000259" key="8">
    <source>
        <dbReference type="PROSITE" id="PS50011"/>
    </source>
</evidence>
<keyword evidence="11" id="KW-1185">Reference proteome</keyword>
<feature type="domain" description="Protein kinase" evidence="8">
    <location>
        <begin position="33"/>
        <end position="289"/>
    </location>
</feature>
<name>A0AA39IN21_9BILA</name>
<evidence type="ECO:0000256" key="6">
    <source>
        <dbReference type="PROSITE-ProRule" id="PRU10141"/>
    </source>
</evidence>
<dbReference type="PANTHER" id="PTHR24353:SF37">
    <property type="entry name" value="CAMP-DEPENDENT PROTEIN KINASE CATALYTIC SUBUNIT PRKX"/>
    <property type="match status" value="1"/>
</dbReference>
<dbReference type="PROSITE" id="PS51285">
    <property type="entry name" value="AGC_KINASE_CTER"/>
    <property type="match status" value="1"/>
</dbReference>
<dbReference type="InterPro" id="IPR011009">
    <property type="entry name" value="Kinase-like_dom_sf"/>
</dbReference>
<dbReference type="SUPFAM" id="SSF56112">
    <property type="entry name" value="Protein kinase-like (PK-like)"/>
    <property type="match status" value="1"/>
</dbReference>
<dbReference type="InterPro" id="IPR000719">
    <property type="entry name" value="Prot_kinase_dom"/>
</dbReference>
<dbReference type="AlphaFoldDB" id="A0AA39IN21"/>
<dbReference type="PROSITE" id="PS50011">
    <property type="entry name" value="PROTEIN_KINASE_DOM"/>
    <property type="match status" value="1"/>
</dbReference>
<comment type="similarity">
    <text evidence="7">Belongs to the protein kinase superfamily.</text>
</comment>
<dbReference type="Gene3D" id="3.30.200.20">
    <property type="entry name" value="Phosphorylase Kinase, domain 1"/>
    <property type="match status" value="1"/>
</dbReference>
<dbReference type="FunFam" id="3.30.200.20:FF:000042">
    <property type="entry name" value="Aurora kinase A"/>
    <property type="match status" value="1"/>
</dbReference>
<gene>
    <name evidence="10" type="ORF">QR680_010177</name>
</gene>
<evidence type="ECO:0000256" key="5">
    <source>
        <dbReference type="ARBA" id="ARBA00022840"/>
    </source>
</evidence>
<evidence type="ECO:0000256" key="2">
    <source>
        <dbReference type="ARBA" id="ARBA00022679"/>
    </source>
</evidence>
<dbReference type="Pfam" id="PF00069">
    <property type="entry name" value="Pkinase"/>
    <property type="match status" value="1"/>
</dbReference>
<dbReference type="InterPro" id="IPR017441">
    <property type="entry name" value="Protein_kinase_ATP_BS"/>
</dbReference>
<evidence type="ECO:0000259" key="9">
    <source>
        <dbReference type="PROSITE" id="PS51285"/>
    </source>
</evidence>
<evidence type="ECO:0000256" key="4">
    <source>
        <dbReference type="ARBA" id="ARBA00022777"/>
    </source>
</evidence>